<dbReference type="EMBL" id="KN824281">
    <property type="protein sequence ID" value="KIM31857.1"/>
    <property type="molecule type" value="Genomic_DNA"/>
</dbReference>
<evidence type="ECO:0000313" key="2">
    <source>
        <dbReference type="Proteomes" id="UP000054097"/>
    </source>
</evidence>
<sequence>MSFNLLFDPSEDTAIHWAARTSLEHALDLRTAEQLYARALPYIKTWAWALTTKHGWTEEAVDTVGDMPLALCLGRDELLQGPDGDFSYVARLVLPANFSDLLNPEFTNDWAAMFSHLMTPQLHPDSDSSADIFQLGRAGIPRPLQNIIYLLQILSPGLLLVRSSNQFIEEDEEDAEWANQGIDLVALPPSIWVGLHIEDLEDIFGAQTAVKLYQAAEDPYCSSEDASSIGNYGSQYASSLLYFDNDGHGSDEEEFWSGSDVDAAEYEYEDDNSNRVVPDDVLLQSFDYSEVSILPDYGHEQYTKAYESTVPPPPAPALAAPAEASDHHLISDYNGKAQNFMEEYRHCDSDCGYCGTCSSRFAQRLTERLLMHGALLTL</sequence>
<dbReference type="Proteomes" id="UP000054097">
    <property type="component" value="Unassembled WGS sequence"/>
</dbReference>
<reference evidence="2" key="2">
    <citation type="submission" date="2015-01" db="EMBL/GenBank/DDBJ databases">
        <title>Evolutionary Origins and Diversification of the Mycorrhizal Mutualists.</title>
        <authorList>
            <consortium name="DOE Joint Genome Institute"/>
            <consortium name="Mycorrhizal Genomics Consortium"/>
            <person name="Kohler A."/>
            <person name="Kuo A."/>
            <person name="Nagy L.G."/>
            <person name="Floudas D."/>
            <person name="Copeland A."/>
            <person name="Barry K.W."/>
            <person name="Cichocki N."/>
            <person name="Veneault-Fourrey C."/>
            <person name="LaButti K."/>
            <person name="Lindquist E.A."/>
            <person name="Lipzen A."/>
            <person name="Lundell T."/>
            <person name="Morin E."/>
            <person name="Murat C."/>
            <person name="Riley R."/>
            <person name="Ohm R."/>
            <person name="Sun H."/>
            <person name="Tunlid A."/>
            <person name="Henrissat B."/>
            <person name="Grigoriev I.V."/>
            <person name="Hibbett D.S."/>
            <person name="Martin F."/>
        </authorList>
    </citation>
    <scope>NUCLEOTIDE SEQUENCE [LARGE SCALE GENOMIC DNA]</scope>
    <source>
        <strain evidence="2">MAFF 305830</strain>
    </source>
</reference>
<gene>
    <name evidence="1" type="ORF">M408DRAFT_21060</name>
</gene>
<name>A0A0C2XSD2_SERVB</name>
<protein>
    <submittedName>
        <fullName evidence="1">Uncharacterized protein</fullName>
    </submittedName>
</protein>
<keyword evidence="2" id="KW-1185">Reference proteome</keyword>
<evidence type="ECO:0000313" key="1">
    <source>
        <dbReference type="EMBL" id="KIM31857.1"/>
    </source>
</evidence>
<accession>A0A0C2XSD2</accession>
<dbReference type="HOGENOM" id="CLU_794805_0_0_1"/>
<dbReference type="AlphaFoldDB" id="A0A0C2XSD2"/>
<proteinExistence type="predicted"/>
<reference evidence="1 2" key="1">
    <citation type="submission" date="2014-04" db="EMBL/GenBank/DDBJ databases">
        <authorList>
            <consortium name="DOE Joint Genome Institute"/>
            <person name="Kuo A."/>
            <person name="Zuccaro A."/>
            <person name="Kohler A."/>
            <person name="Nagy L.G."/>
            <person name="Floudas D."/>
            <person name="Copeland A."/>
            <person name="Barry K.W."/>
            <person name="Cichocki N."/>
            <person name="Veneault-Fourrey C."/>
            <person name="LaButti K."/>
            <person name="Lindquist E.A."/>
            <person name="Lipzen A."/>
            <person name="Lundell T."/>
            <person name="Morin E."/>
            <person name="Murat C."/>
            <person name="Sun H."/>
            <person name="Tunlid A."/>
            <person name="Henrissat B."/>
            <person name="Grigoriev I.V."/>
            <person name="Hibbett D.S."/>
            <person name="Martin F."/>
            <person name="Nordberg H.P."/>
            <person name="Cantor M.N."/>
            <person name="Hua S.X."/>
        </authorList>
    </citation>
    <scope>NUCLEOTIDE SEQUENCE [LARGE SCALE GENOMIC DNA]</scope>
    <source>
        <strain evidence="1 2">MAFF 305830</strain>
    </source>
</reference>
<organism evidence="1 2">
    <name type="scientific">Serendipita vermifera MAFF 305830</name>
    <dbReference type="NCBI Taxonomy" id="933852"/>
    <lineage>
        <taxon>Eukaryota</taxon>
        <taxon>Fungi</taxon>
        <taxon>Dikarya</taxon>
        <taxon>Basidiomycota</taxon>
        <taxon>Agaricomycotina</taxon>
        <taxon>Agaricomycetes</taxon>
        <taxon>Sebacinales</taxon>
        <taxon>Serendipitaceae</taxon>
        <taxon>Serendipita</taxon>
    </lineage>
</organism>
<dbReference type="OrthoDB" id="3209743at2759"/>